<dbReference type="VEuPathDB" id="TrichDB:TVAGG3_0516300"/>
<dbReference type="RefSeq" id="XP_001320637.1">
    <property type="nucleotide sequence ID" value="XM_001320602.1"/>
</dbReference>
<dbReference type="AlphaFoldDB" id="A2EFV8"/>
<accession>A2EFV8</accession>
<dbReference type="KEGG" id="tva:4766312"/>
<dbReference type="OrthoDB" id="10605196at2759"/>
<dbReference type="VEuPathDB" id="TrichDB:TVAG_354730"/>
<dbReference type="SMR" id="A2EFV8"/>
<keyword evidence="3" id="KW-1185">Reference proteome</keyword>
<reference evidence="2" key="1">
    <citation type="submission" date="2006-10" db="EMBL/GenBank/DDBJ databases">
        <authorList>
            <person name="Amadeo P."/>
            <person name="Zhao Q."/>
            <person name="Wortman J."/>
            <person name="Fraser-Liggett C."/>
            <person name="Carlton J."/>
        </authorList>
    </citation>
    <scope>NUCLEOTIDE SEQUENCE</scope>
    <source>
        <strain evidence="2">G3</strain>
    </source>
</reference>
<evidence type="ECO:0000313" key="3">
    <source>
        <dbReference type="Proteomes" id="UP000001542"/>
    </source>
</evidence>
<organism evidence="2 3">
    <name type="scientific">Trichomonas vaginalis (strain ATCC PRA-98 / G3)</name>
    <dbReference type="NCBI Taxonomy" id="412133"/>
    <lineage>
        <taxon>Eukaryota</taxon>
        <taxon>Metamonada</taxon>
        <taxon>Parabasalia</taxon>
        <taxon>Trichomonadida</taxon>
        <taxon>Trichomonadidae</taxon>
        <taxon>Trichomonas</taxon>
    </lineage>
</organism>
<evidence type="ECO:0000313" key="2">
    <source>
        <dbReference type="EMBL" id="EAY08414.1"/>
    </source>
</evidence>
<feature type="compositionally biased region" description="Basic and acidic residues" evidence="1">
    <location>
        <begin position="146"/>
        <end position="175"/>
    </location>
</feature>
<dbReference type="EMBL" id="DS113378">
    <property type="protein sequence ID" value="EAY08414.1"/>
    <property type="molecule type" value="Genomic_DNA"/>
</dbReference>
<name>A2EFV8_TRIV3</name>
<protein>
    <submittedName>
        <fullName evidence="2">Uncharacterized protein</fullName>
    </submittedName>
</protein>
<dbReference type="InParanoid" id="A2EFV8"/>
<dbReference type="Proteomes" id="UP000001542">
    <property type="component" value="Unassembled WGS sequence"/>
</dbReference>
<proteinExistence type="predicted"/>
<evidence type="ECO:0000256" key="1">
    <source>
        <dbReference type="SAM" id="MobiDB-lite"/>
    </source>
</evidence>
<feature type="region of interest" description="Disordered" evidence="1">
    <location>
        <begin position="135"/>
        <end position="175"/>
    </location>
</feature>
<sequence length="230" mass="26613">MFEEQKEDRTFISLGNPRGLAMTSLNKYIAQRKQIKPTPLLPPKSPSDNPAETIAQLQNEQSILCEELNAERRRNENLSATFKCAQSLSQSQYLEKLNAISTELSKSEDTSKYVKEALNIILNIIDQETHFQPGKLKAASGTPIQSHDDENDSKFKKENEKIDSEIQRLTQDKEAKQKQLEELELQIEKMEASRQELVAKSKHYYETYKKRDAAWKEKVQKMKEQIQQPQ</sequence>
<gene>
    <name evidence="2" type="ORF">TVAG_354730</name>
</gene>
<reference evidence="2" key="2">
    <citation type="journal article" date="2007" name="Science">
        <title>Draft genome sequence of the sexually transmitted pathogen Trichomonas vaginalis.</title>
        <authorList>
            <person name="Carlton J.M."/>
            <person name="Hirt R.P."/>
            <person name="Silva J.C."/>
            <person name="Delcher A.L."/>
            <person name="Schatz M."/>
            <person name="Zhao Q."/>
            <person name="Wortman J.R."/>
            <person name="Bidwell S.L."/>
            <person name="Alsmark U.C.M."/>
            <person name="Besteiro S."/>
            <person name="Sicheritz-Ponten T."/>
            <person name="Noel C.J."/>
            <person name="Dacks J.B."/>
            <person name="Foster P.G."/>
            <person name="Simillion C."/>
            <person name="Van de Peer Y."/>
            <person name="Miranda-Saavedra D."/>
            <person name="Barton G.J."/>
            <person name="Westrop G.D."/>
            <person name="Mueller S."/>
            <person name="Dessi D."/>
            <person name="Fiori P.L."/>
            <person name="Ren Q."/>
            <person name="Paulsen I."/>
            <person name="Zhang H."/>
            <person name="Bastida-Corcuera F.D."/>
            <person name="Simoes-Barbosa A."/>
            <person name="Brown M.T."/>
            <person name="Hayes R.D."/>
            <person name="Mukherjee M."/>
            <person name="Okumura C.Y."/>
            <person name="Schneider R."/>
            <person name="Smith A.J."/>
            <person name="Vanacova S."/>
            <person name="Villalvazo M."/>
            <person name="Haas B.J."/>
            <person name="Pertea M."/>
            <person name="Feldblyum T.V."/>
            <person name="Utterback T.R."/>
            <person name="Shu C.L."/>
            <person name="Osoegawa K."/>
            <person name="de Jong P.J."/>
            <person name="Hrdy I."/>
            <person name="Horvathova L."/>
            <person name="Zubacova Z."/>
            <person name="Dolezal P."/>
            <person name="Malik S.B."/>
            <person name="Logsdon J.M. Jr."/>
            <person name="Henze K."/>
            <person name="Gupta A."/>
            <person name="Wang C.C."/>
            <person name="Dunne R.L."/>
            <person name="Upcroft J.A."/>
            <person name="Upcroft P."/>
            <person name="White O."/>
            <person name="Salzberg S.L."/>
            <person name="Tang P."/>
            <person name="Chiu C.-H."/>
            <person name="Lee Y.-S."/>
            <person name="Embley T.M."/>
            <person name="Coombs G.H."/>
            <person name="Mottram J.C."/>
            <person name="Tachezy J."/>
            <person name="Fraser-Liggett C.M."/>
            <person name="Johnson P.J."/>
        </authorList>
    </citation>
    <scope>NUCLEOTIDE SEQUENCE [LARGE SCALE GENOMIC DNA]</scope>
    <source>
        <strain evidence="2">G3</strain>
    </source>
</reference>